<sequence length="187" mass="21061">MHQPHSQISVRDFCAGPAWNDDFAVWRRSAVNEVRICSLSGRSKSQGQAGDLGENQGKCWCGGLCQVAFGRRPASHGGHQAVSGSNPACWGPHIAHNSILIGPSPWLLVLHPRVWHARHVVYRHLTCEDMKWLAEVLVEEGCRHTQWGEIYGDNLKSSELFKVYQISRNIIHSEERPSTWHLSRVVL</sequence>
<dbReference type="RefSeq" id="XP_018067590.1">
    <property type="nucleotide sequence ID" value="XM_018213287.1"/>
</dbReference>
<name>A0A194WZ48_MOLSC</name>
<dbReference type="Proteomes" id="UP000070700">
    <property type="component" value="Unassembled WGS sequence"/>
</dbReference>
<proteinExistence type="predicted"/>
<protein>
    <submittedName>
        <fullName evidence="1">Uncharacterized protein</fullName>
    </submittedName>
</protein>
<keyword evidence="2" id="KW-1185">Reference proteome</keyword>
<evidence type="ECO:0000313" key="2">
    <source>
        <dbReference type="Proteomes" id="UP000070700"/>
    </source>
</evidence>
<organism evidence="1 2">
    <name type="scientific">Mollisia scopiformis</name>
    <name type="common">Conifer needle endophyte fungus</name>
    <name type="synonym">Phialocephala scopiformis</name>
    <dbReference type="NCBI Taxonomy" id="149040"/>
    <lineage>
        <taxon>Eukaryota</taxon>
        <taxon>Fungi</taxon>
        <taxon>Dikarya</taxon>
        <taxon>Ascomycota</taxon>
        <taxon>Pezizomycotina</taxon>
        <taxon>Leotiomycetes</taxon>
        <taxon>Helotiales</taxon>
        <taxon>Mollisiaceae</taxon>
        <taxon>Mollisia</taxon>
    </lineage>
</organism>
<dbReference type="InParanoid" id="A0A194WZ48"/>
<evidence type="ECO:0000313" key="1">
    <source>
        <dbReference type="EMBL" id="KUJ13235.1"/>
    </source>
</evidence>
<dbReference type="AlphaFoldDB" id="A0A194WZ48"/>
<gene>
    <name evidence="1" type="ORF">LY89DRAFT_672461</name>
</gene>
<dbReference type="GeneID" id="28823013"/>
<accession>A0A194WZ48</accession>
<dbReference type="EMBL" id="KQ947422">
    <property type="protein sequence ID" value="KUJ13235.1"/>
    <property type="molecule type" value="Genomic_DNA"/>
</dbReference>
<dbReference type="KEGG" id="psco:LY89DRAFT_672461"/>
<reference evidence="1 2" key="1">
    <citation type="submission" date="2015-10" db="EMBL/GenBank/DDBJ databases">
        <title>Full genome of DAOMC 229536 Phialocephala scopiformis, a fungal endophyte of spruce producing the potent anti-insectan compound rugulosin.</title>
        <authorList>
            <consortium name="DOE Joint Genome Institute"/>
            <person name="Walker A.K."/>
            <person name="Frasz S.L."/>
            <person name="Seifert K.A."/>
            <person name="Miller J.D."/>
            <person name="Mondo S.J."/>
            <person name="Labutti K."/>
            <person name="Lipzen A."/>
            <person name="Dockter R."/>
            <person name="Kennedy M."/>
            <person name="Grigoriev I.V."/>
            <person name="Spatafora J.W."/>
        </authorList>
    </citation>
    <scope>NUCLEOTIDE SEQUENCE [LARGE SCALE GENOMIC DNA]</scope>
    <source>
        <strain evidence="1 2">CBS 120377</strain>
    </source>
</reference>